<dbReference type="Pfam" id="PF00225">
    <property type="entry name" value="Kinesin"/>
    <property type="match status" value="2"/>
</dbReference>
<feature type="domain" description="Kinesin motor" evidence="3">
    <location>
        <begin position="8"/>
        <end position="451"/>
    </location>
</feature>
<dbReference type="OrthoDB" id="267071at2759"/>
<dbReference type="AlphaFoldDB" id="A0A836IA20"/>
<dbReference type="KEGG" id="phet:94291445"/>
<feature type="region of interest" description="Disordered" evidence="2">
    <location>
        <begin position="660"/>
        <end position="694"/>
    </location>
</feature>
<dbReference type="InterPro" id="IPR027417">
    <property type="entry name" value="P-loop_NTPase"/>
</dbReference>
<keyword evidence="5" id="KW-1185">Reference proteome</keyword>
<keyword evidence="1" id="KW-0067">ATP-binding</keyword>
<dbReference type="GO" id="GO:0003777">
    <property type="term" value="F:microtubule motor activity"/>
    <property type="evidence" value="ECO:0007669"/>
    <property type="project" value="InterPro"/>
</dbReference>
<dbReference type="PRINTS" id="PR00380">
    <property type="entry name" value="KINESINHEAVY"/>
</dbReference>
<feature type="region of interest" description="Disordered" evidence="2">
    <location>
        <begin position="171"/>
        <end position="191"/>
    </location>
</feature>
<dbReference type="InterPro" id="IPR036961">
    <property type="entry name" value="Kinesin_motor_dom_sf"/>
</dbReference>
<feature type="region of interest" description="Disordered" evidence="2">
    <location>
        <begin position="217"/>
        <end position="247"/>
    </location>
</feature>
<protein>
    <recommendedName>
        <fullName evidence="3">Kinesin motor domain-containing protein</fullName>
    </recommendedName>
</protein>
<proteinExistence type="inferred from homology"/>
<feature type="binding site" evidence="1">
    <location>
        <begin position="111"/>
        <end position="118"/>
    </location>
    <ligand>
        <name>ATP</name>
        <dbReference type="ChEBI" id="CHEBI:30616"/>
    </ligand>
</feature>
<name>A0A836IA20_9TRYP</name>
<feature type="region of interest" description="Disordered" evidence="2">
    <location>
        <begin position="501"/>
        <end position="525"/>
    </location>
</feature>
<evidence type="ECO:0000259" key="3">
    <source>
        <dbReference type="PROSITE" id="PS50067"/>
    </source>
</evidence>
<evidence type="ECO:0000256" key="1">
    <source>
        <dbReference type="PROSITE-ProRule" id="PRU00283"/>
    </source>
</evidence>
<sequence length="1086" mass="114405">MLSSAAERIHVYGRVRPPASHDTPLWITIDGGSSTLQCGEMEEVLPPKAGATPLTSTPRRELVAESSTFTLDGVVGDICTSATNDFLEGTARSCVVDSLLKGTSVTIVCCGAAGTGKSTTMFGDAAVNGLCQRTLASLFAELAGQSEPSTSGSHSPVVTAAFPMLKKSSPCGSRALEQEEGEEPQGGSRRRHTVQLSFLALHGEKLVDLLAEDASGAPPNRTFSSTRLTLPPPPLASSSSSSSSATPTITMDIRGKVMLSNVSKVICRSAEDALALISRGRRTQSSAASRTVPGHAIVVVDVTSEEGLAGSADHHALLRAQLHLVDLAAVESLTSPPYVPRPPPPARPSSVFPSKRSADTDSLPQDGRAESAAIRRSLAALQEVLTRLSSMTAGAASQKSSLYKQSRLTMLLKGHLGGGCRTLVIAHVRSEEAYKKETLSTLQLARRFLCVPEQPVSRVTEDPLTQVSKLRQQVSALQMGLRLQMELSALAASTASASTAAIGSGDRATSANGKGVKRRGGDASPKATQQLLLSTPTEGSCDQACSPSKTPGEAVGDCHSRLLCAASSSAAPVAAVLAGRVMDFVAGRIATLPVSTVLEMNTCFELLRQCVVERDIQLAAALADLQSAEAATAAVLAATEGNHSHSTALERFSGRSTAAYRAASGGGTRRRSLSLTKLNGSSATDTPAPEGGQCPSAYAVPLAATTQLLKLNPSHTTLLREPSPSILVPGVSNTGKGYGTAPSAAGSSRDVLKPRALCSSTPRKSDFPQTWLNAVSSTTSTATNAPPDLATEAQRLSRGVETAGKGVVFSSARDEMSPLSHHSAPESRSHSLPVAKDTKKSLRQVFTTEQSSTQRDQAQTDLRAGGPTSTKVVHSATHMPPPPHLDTPPPSAAFVPLESGHESSVYHLYTTTTDEGIQQVQRIRRVEEALDSLRIRLAWNTMDSSKQNDISLKNECRHLEGQLACLREDLLRRLESWYEAGSAAENSAITRTDRAASHLPRNPSGNWKQRTLDTMRRRLRRPISIGGTESADDGSVADRLGGGTINYMRADGFHKSQSSCESVSHLGSGFALLNRTMSNETGLLNM</sequence>
<evidence type="ECO:0000256" key="2">
    <source>
        <dbReference type="SAM" id="MobiDB-lite"/>
    </source>
</evidence>
<dbReference type="PANTHER" id="PTHR24115">
    <property type="entry name" value="KINESIN-RELATED"/>
    <property type="match status" value="1"/>
</dbReference>
<keyword evidence="1" id="KW-0547">Nucleotide-binding</keyword>
<dbReference type="GO" id="GO:0008017">
    <property type="term" value="F:microtubule binding"/>
    <property type="evidence" value="ECO:0007669"/>
    <property type="project" value="InterPro"/>
</dbReference>
<organism evidence="4 5">
    <name type="scientific">Porcisia hertigi</name>
    <dbReference type="NCBI Taxonomy" id="2761500"/>
    <lineage>
        <taxon>Eukaryota</taxon>
        <taxon>Discoba</taxon>
        <taxon>Euglenozoa</taxon>
        <taxon>Kinetoplastea</taxon>
        <taxon>Metakinetoplastina</taxon>
        <taxon>Trypanosomatida</taxon>
        <taxon>Trypanosomatidae</taxon>
        <taxon>Leishmaniinae</taxon>
        <taxon>Porcisia</taxon>
    </lineage>
</organism>
<feature type="compositionally biased region" description="Polar residues" evidence="2">
    <location>
        <begin position="673"/>
        <end position="685"/>
    </location>
</feature>
<keyword evidence="1" id="KW-0505">Motor protein</keyword>
<dbReference type="GeneID" id="94291445"/>
<gene>
    <name evidence="4" type="ORF">JKF63_05408</name>
</gene>
<reference evidence="4 5" key="1">
    <citation type="submission" date="2021-02" db="EMBL/GenBank/DDBJ databases">
        <title>Porcisia hertigi Genome sequencing and assembly.</title>
        <authorList>
            <person name="Almutairi H."/>
            <person name="Gatherer D."/>
        </authorList>
    </citation>
    <scope>NUCLEOTIDE SEQUENCE [LARGE SCALE GENOMIC DNA]</scope>
    <source>
        <strain evidence="4 5">C119</strain>
    </source>
</reference>
<dbReference type="EMBL" id="JAFJZO010000017">
    <property type="protein sequence ID" value="KAG5508154.1"/>
    <property type="molecule type" value="Genomic_DNA"/>
</dbReference>
<evidence type="ECO:0000313" key="4">
    <source>
        <dbReference type="EMBL" id="KAG5508154.1"/>
    </source>
</evidence>
<feature type="region of interest" description="Disordered" evidence="2">
    <location>
        <begin position="811"/>
        <end position="887"/>
    </location>
</feature>
<dbReference type="InterPro" id="IPR001752">
    <property type="entry name" value="Kinesin_motor_dom"/>
</dbReference>
<dbReference type="SMART" id="SM00129">
    <property type="entry name" value="KISc"/>
    <property type="match status" value="1"/>
</dbReference>
<dbReference type="SUPFAM" id="SSF52540">
    <property type="entry name" value="P-loop containing nucleoside triphosphate hydrolases"/>
    <property type="match status" value="1"/>
</dbReference>
<dbReference type="GO" id="GO:0005871">
    <property type="term" value="C:kinesin complex"/>
    <property type="evidence" value="ECO:0007669"/>
    <property type="project" value="TreeGrafter"/>
</dbReference>
<accession>A0A836IA20</accession>
<dbReference type="GO" id="GO:0005874">
    <property type="term" value="C:microtubule"/>
    <property type="evidence" value="ECO:0007669"/>
    <property type="project" value="TreeGrafter"/>
</dbReference>
<feature type="compositionally biased region" description="Pro residues" evidence="2">
    <location>
        <begin position="337"/>
        <end position="347"/>
    </location>
</feature>
<dbReference type="InterPro" id="IPR027640">
    <property type="entry name" value="Kinesin-like_fam"/>
</dbReference>
<feature type="compositionally biased region" description="Polar residues" evidence="2">
    <location>
        <begin position="844"/>
        <end position="860"/>
    </location>
</feature>
<comment type="similarity">
    <text evidence="1">Belongs to the TRAFAC class myosin-kinesin ATPase superfamily. Kinesin family.</text>
</comment>
<dbReference type="PROSITE" id="PS50067">
    <property type="entry name" value="KINESIN_MOTOR_2"/>
    <property type="match status" value="1"/>
</dbReference>
<dbReference type="Gene3D" id="3.40.850.10">
    <property type="entry name" value="Kinesin motor domain"/>
    <property type="match status" value="1"/>
</dbReference>
<dbReference type="PANTHER" id="PTHR24115:SF1016">
    <property type="entry name" value="KINESIN FAMILY MEMBER 19A"/>
    <property type="match status" value="1"/>
</dbReference>
<dbReference type="GO" id="GO:0005524">
    <property type="term" value="F:ATP binding"/>
    <property type="evidence" value="ECO:0007669"/>
    <property type="project" value="UniProtKB-UniRule"/>
</dbReference>
<comment type="caution">
    <text evidence="4">The sequence shown here is derived from an EMBL/GenBank/DDBJ whole genome shotgun (WGS) entry which is preliminary data.</text>
</comment>
<dbReference type="Proteomes" id="UP000674318">
    <property type="component" value="Chromosome 17"/>
</dbReference>
<dbReference type="GO" id="GO:0007018">
    <property type="term" value="P:microtubule-based movement"/>
    <property type="evidence" value="ECO:0007669"/>
    <property type="project" value="InterPro"/>
</dbReference>
<dbReference type="GO" id="GO:0016887">
    <property type="term" value="F:ATP hydrolysis activity"/>
    <property type="evidence" value="ECO:0007669"/>
    <property type="project" value="TreeGrafter"/>
</dbReference>
<feature type="region of interest" description="Disordered" evidence="2">
    <location>
        <begin position="335"/>
        <end position="369"/>
    </location>
</feature>
<dbReference type="RefSeq" id="XP_067758043.1">
    <property type="nucleotide sequence ID" value="XM_067901368.1"/>
</dbReference>
<evidence type="ECO:0000313" key="5">
    <source>
        <dbReference type="Proteomes" id="UP000674318"/>
    </source>
</evidence>
<feature type="compositionally biased region" description="Low complexity" evidence="2">
    <location>
        <begin position="236"/>
        <end position="247"/>
    </location>
</feature>